<evidence type="ECO:0000259" key="9">
    <source>
        <dbReference type="Pfam" id="PF21082"/>
    </source>
</evidence>
<keyword evidence="11" id="KW-1185">Reference proteome</keyword>
<evidence type="ECO:0000259" key="8">
    <source>
        <dbReference type="Pfam" id="PF00924"/>
    </source>
</evidence>
<evidence type="ECO:0000313" key="11">
    <source>
        <dbReference type="Proteomes" id="UP001515641"/>
    </source>
</evidence>
<proteinExistence type="inferred from homology"/>
<dbReference type="Gene3D" id="3.30.70.100">
    <property type="match status" value="1"/>
</dbReference>
<dbReference type="InterPro" id="IPR023408">
    <property type="entry name" value="MscS_beta-dom_sf"/>
</dbReference>
<dbReference type="Gene3D" id="1.10.287.1260">
    <property type="match status" value="1"/>
</dbReference>
<keyword evidence="4 7" id="KW-0812">Transmembrane</keyword>
<dbReference type="InterPro" id="IPR011014">
    <property type="entry name" value="MscS_channel_TM-2"/>
</dbReference>
<dbReference type="InterPro" id="IPR011066">
    <property type="entry name" value="MscS_channel_C_sf"/>
</dbReference>
<protein>
    <submittedName>
        <fullName evidence="10">Mechanosensitive ion channel</fullName>
    </submittedName>
</protein>
<dbReference type="Pfam" id="PF21082">
    <property type="entry name" value="MS_channel_3rd"/>
    <property type="match status" value="1"/>
</dbReference>
<evidence type="ECO:0000256" key="5">
    <source>
        <dbReference type="ARBA" id="ARBA00022989"/>
    </source>
</evidence>
<evidence type="ECO:0000313" key="10">
    <source>
        <dbReference type="EMBL" id="NHR04307.1"/>
    </source>
</evidence>
<dbReference type="Proteomes" id="UP001515641">
    <property type="component" value="Unassembled WGS sequence"/>
</dbReference>
<keyword evidence="5 7" id="KW-1133">Transmembrane helix</keyword>
<keyword evidence="3" id="KW-1003">Cell membrane</keyword>
<feature type="transmembrane region" description="Helical" evidence="7">
    <location>
        <begin position="36"/>
        <end position="57"/>
    </location>
</feature>
<reference evidence="10 11" key="1">
    <citation type="submission" date="2020-03" db="EMBL/GenBank/DDBJ databases">
        <title>Draft genome sequence of environmentally isolated cultures.</title>
        <authorList>
            <person name="Wilson H.S."/>
            <person name="De Leon M.E."/>
        </authorList>
    </citation>
    <scope>NUCLEOTIDE SEQUENCE [LARGE SCALE GENOMIC DNA]</scope>
    <source>
        <strain evidence="10 11">HSC-31F16</strain>
    </source>
</reference>
<evidence type="ECO:0000256" key="1">
    <source>
        <dbReference type="ARBA" id="ARBA00004651"/>
    </source>
</evidence>
<accession>A0ABX0LAA6</accession>
<gene>
    <name evidence="10" type="ORF">HA052_03765</name>
</gene>
<feature type="domain" description="Mechanosensitive ion channel MscS C-terminal" evidence="9">
    <location>
        <begin position="308"/>
        <end position="390"/>
    </location>
</feature>
<comment type="similarity">
    <text evidence="2">Belongs to the MscS (TC 1.A.23) family.</text>
</comment>
<evidence type="ECO:0000256" key="6">
    <source>
        <dbReference type="ARBA" id="ARBA00023136"/>
    </source>
</evidence>
<feature type="transmembrane region" description="Helical" evidence="7">
    <location>
        <begin position="108"/>
        <end position="132"/>
    </location>
</feature>
<organism evidence="10 11">
    <name type="scientific">Chromobacterium fluminis</name>
    <dbReference type="NCBI Taxonomy" id="3044269"/>
    <lineage>
        <taxon>Bacteria</taxon>
        <taxon>Pseudomonadati</taxon>
        <taxon>Pseudomonadota</taxon>
        <taxon>Betaproteobacteria</taxon>
        <taxon>Neisseriales</taxon>
        <taxon>Chromobacteriaceae</taxon>
        <taxon>Chromobacterium</taxon>
    </lineage>
</organism>
<dbReference type="InterPro" id="IPR049278">
    <property type="entry name" value="MS_channel_C"/>
</dbReference>
<evidence type="ECO:0000256" key="4">
    <source>
        <dbReference type="ARBA" id="ARBA00022692"/>
    </source>
</evidence>
<dbReference type="InterPro" id="IPR052702">
    <property type="entry name" value="MscS-like_channel"/>
</dbReference>
<dbReference type="Pfam" id="PF00924">
    <property type="entry name" value="MS_channel_2nd"/>
    <property type="match status" value="1"/>
</dbReference>
<comment type="caution">
    <text evidence="10">The sequence shown here is derived from an EMBL/GenBank/DDBJ whole genome shotgun (WGS) entry which is preliminary data.</text>
</comment>
<dbReference type="PANTHER" id="PTHR30347:SF1">
    <property type="entry name" value="MECHANOSENSITIVE CHANNEL MSCK"/>
    <property type="match status" value="1"/>
</dbReference>
<feature type="transmembrane region" description="Helical" evidence="7">
    <location>
        <begin position="69"/>
        <end position="96"/>
    </location>
</feature>
<evidence type="ECO:0000256" key="3">
    <source>
        <dbReference type="ARBA" id="ARBA00022475"/>
    </source>
</evidence>
<comment type="subcellular location">
    <subcellularLocation>
        <location evidence="1">Cell membrane</location>
        <topology evidence="1">Multi-pass membrane protein</topology>
    </subcellularLocation>
</comment>
<evidence type="ECO:0000256" key="2">
    <source>
        <dbReference type="ARBA" id="ARBA00008017"/>
    </source>
</evidence>
<dbReference type="SUPFAM" id="SSF50182">
    <property type="entry name" value="Sm-like ribonucleoproteins"/>
    <property type="match status" value="1"/>
</dbReference>
<feature type="domain" description="Mechanosensitive ion channel MscS" evidence="8">
    <location>
        <begin position="233"/>
        <end position="298"/>
    </location>
</feature>
<sequence length="406" mass="45883">MMEAAIGVLCVFIAFYLARFAFKQFFDHNPERYERFLPYVGFRLVLPVAAQALVMLSRSAWVHLLHERAMVLHLLSAMLFWLTLIRLCCAVVRQALPKGRFERHTEHFLATVLWLGFVSWAIGFDMVVIEWLESMSFSVGKTRLNMLTILNGLLWVSIIVMVALWVSRLIESRLLNLKQLDPSLRIVLAKLTRTILLVLVVLIALPVVGIDLTVLSMFASAMVFGLSFGMQKIASNFVSGFIILLDHSIRIGDRLMVENRVGYVTKMTSRYVVLKGADGTEALIPNDVLMTNTVVNQSYSDKSMWTSLPVSVAYGSDLDKALELLQQAASKQARVVQNPAPRGFVTLFADSSINLELGFWVADPENGFMGLKSDLNMAIWRLFKEHGIQMPFPQREIRILNDKPQD</sequence>
<keyword evidence="6 7" id="KW-0472">Membrane</keyword>
<name>A0ABX0LAA6_9NEIS</name>
<dbReference type="SUPFAM" id="SSF82689">
    <property type="entry name" value="Mechanosensitive channel protein MscS (YggB), C-terminal domain"/>
    <property type="match status" value="1"/>
</dbReference>
<dbReference type="EMBL" id="JAAOMA010000003">
    <property type="protein sequence ID" value="NHR04307.1"/>
    <property type="molecule type" value="Genomic_DNA"/>
</dbReference>
<evidence type="ECO:0000256" key="7">
    <source>
        <dbReference type="SAM" id="Phobius"/>
    </source>
</evidence>
<feature type="transmembrane region" description="Helical" evidence="7">
    <location>
        <begin position="144"/>
        <end position="166"/>
    </location>
</feature>
<dbReference type="InterPro" id="IPR006685">
    <property type="entry name" value="MscS_channel_2nd"/>
</dbReference>
<dbReference type="Gene3D" id="2.30.30.60">
    <property type="match status" value="1"/>
</dbReference>
<dbReference type="SUPFAM" id="SSF82861">
    <property type="entry name" value="Mechanosensitive channel protein MscS (YggB), transmembrane region"/>
    <property type="match status" value="1"/>
</dbReference>
<dbReference type="InterPro" id="IPR010920">
    <property type="entry name" value="LSM_dom_sf"/>
</dbReference>
<dbReference type="PANTHER" id="PTHR30347">
    <property type="entry name" value="POTASSIUM CHANNEL RELATED"/>
    <property type="match status" value="1"/>
</dbReference>